<feature type="domain" description="PAS" evidence="8">
    <location>
        <begin position="12"/>
        <end position="82"/>
    </location>
</feature>
<dbReference type="Pfam" id="PF08448">
    <property type="entry name" value="PAS_4"/>
    <property type="match status" value="1"/>
</dbReference>
<dbReference type="EMBL" id="RZHH01000002">
    <property type="protein sequence ID" value="RYJ14943.1"/>
    <property type="molecule type" value="Genomic_DNA"/>
</dbReference>
<evidence type="ECO:0000256" key="6">
    <source>
        <dbReference type="ARBA" id="ARBA00023012"/>
    </source>
</evidence>
<dbReference type="InterPro" id="IPR001610">
    <property type="entry name" value="PAC"/>
</dbReference>
<keyword evidence="5" id="KW-0067">ATP-binding</keyword>
<dbReference type="SMART" id="SM00387">
    <property type="entry name" value="HATPase_c"/>
    <property type="match status" value="1"/>
</dbReference>
<keyword evidence="2" id="KW-0808">Transferase</keyword>
<evidence type="ECO:0000256" key="4">
    <source>
        <dbReference type="ARBA" id="ARBA00022777"/>
    </source>
</evidence>
<organism evidence="10 11">
    <name type="scientific">Halogeometricum borinquense</name>
    <dbReference type="NCBI Taxonomy" id="60847"/>
    <lineage>
        <taxon>Archaea</taxon>
        <taxon>Methanobacteriati</taxon>
        <taxon>Methanobacteriota</taxon>
        <taxon>Stenosarchaea group</taxon>
        <taxon>Halobacteria</taxon>
        <taxon>Halobacteriales</taxon>
        <taxon>Haloferacaceae</taxon>
        <taxon>Halogeometricum</taxon>
    </lineage>
</organism>
<accession>A0A482TM16</accession>
<dbReference type="FunFam" id="3.30.450.20:FF:000155">
    <property type="entry name" value="Sensor histidine kinase TodS"/>
    <property type="match status" value="1"/>
</dbReference>
<dbReference type="Pfam" id="PF13185">
    <property type="entry name" value="GAF_2"/>
    <property type="match status" value="1"/>
</dbReference>
<evidence type="ECO:0000259" key="9">
    <source>
        <dbReference type="PROSITE" id="PS50113"/>
    </source>
</evidence>
<sequence length="779" mass="88502">MEDSTRRGGDRLDADIYEHLERISDAVFAVDPEFHFTYLNSKATELLDRDADELIGETIWDEFPDAIGSTFQEQYERAFEEKEPVTFTEYYTPLDKWFEVSAHPSETGLTVYFRDVTDRRKREERLERQQDRLDILETFTQVISEVSSASENAVSRDHIEQLVCNRLIETTPLRFVWVGRVDGDDIEPSAWAGAEQGSVEELPDDKMIGRGPAKRAAAENEVQITSSIEDSSGWEQWRAEALEHGFNACACVPLEYRGANYGVLCLYSDRKGAFGTQDGPTESLQQLGDAVTHAIDTVERRQEERELKRRREEFSTFVEDVEEYAIFRLDADGHIASWNRGAEDIEGYKESEVLGEHFSLFYTESEIEDGHPSEVLETARRDGQCKDEGWRVRKDGSQFWASVTLTALKDEDGSCRGFVKVIRDMTERKRRERRLDAVFNRTFQLMGLMKPDGTVLKVNDAAIEFSGVEREKLVGKHLWEETWWDANQENVDEMKDAIRLASTGEFVRCEVTGEDPDTGEEFVMDFSITPVTDERGEVVLLVPEGRDITERKQRERELRRERKRLEFMNRILRHNLLNGLNVVSARSEILQDFVDDAGRSHLTTVRERVGEMVDLVETMRSFTKAIVDSESHELKLKPLGKILVRELERLDDDNDEVMITTDGPIPDVVVVADDLLPQVFENVLSNAVQHNDKAVPRVSVSVEQRGDGAVAVRVADNGPGIPDEEKQRIVEKDVEGLATPGSGFGLYLVKELVDSYGGTIDVSDNDPEGAVFTITLQTT</sequence>
<dbReference type="SUPFAM" id="SSF55874">
    <property type="entry name" value="ATPase domain of HSP90 chaperone/DNA topoisomerase II/histidine kinase"/>
    <property type="match status" value="1"/>
</dbReference>
<dbReference type="InterPro" id="IPR036890">
    <property type="entry name" value="HATPase_C_sf"/>
</dbReference>
<dbReference type="Proteomes" id="UP000294028">
    <property type="component" value="Unassembled WGS sequence"/>
</dbReference>
<dbReference type="AlphaFoldDB" id="A0A482TM16"/>
<evidence type="ECO:0000259" key="8">
    <source>
        <dbReference type="PROSITE" id="PS50112"/>
    </source>
</evidence>
<dbReference type="Gene3D" id="3.30.565.10">
    <property type="entry name" value="Histidine kinase-like ATPase, C-terminal domain"/>
    <property type="match status" value="1"/>
</dbReference>
<dbReference type="SUPFAM" id="SSF55781">
    <property type="entry name" value="GAF domain-like"/>
    <property type="match status" value="1"/>
</dbReference>
<evidence type="ECO:0000256" key="2">
    <source>
        <dbReference type="ARBA" id="ARBA00022679"/>
    </source>
</evidence>
<dbReference type="PANTHER" id="PTHR43065">
    <property type="entry name" value="SENSOR HISTIDINE KINASE"/>
    <property type="match status" value="1"/>
</dbReference>
<dbReference type="PANTHER" id="PTHR43065:SF10">
    <property type="entry name" value="PEROXIDE STRESS-ACTIVATED HISTIDINE KINASE MAK3"/>
    <property type="match status" value="1"/>
</dbReference>
<dbReference type="InterPro" id="IPR003018">
    <property type="entry name" value="GAF"/>
</dbReference>
<dbReference type="CDD" id="cd00130">
    <property type="entry name" value="PAS"/>
    <property type="match status" value="3"/>
</dbReference>
<evidence type="ECO:0000256" key="3">
    <source>
        <dbReference type="ARBA" id="ARBA00022741"/>
    </source>
</evidence>
<feature type="domain" description="PAS" evidence="8">
    <location>
        <begin position="431"/>
        <end position="505"/>
    </location>
</feature>
<feature type="domain" description="PAS" evidence="8">
    <location>
        <begin position="310"/>
        <end position="365"/>
    </location>
</feature>
<evidence type="ECO:0000259" key="7">
    <source>
        <dbReference type="PROSITE" id="PS50109"/>
    </source>
</evidence>
<keyword evidence="1" id="KW-0597">Phosphoprotein</keyword>
<dbReference type="InterPro" id="IPR013656">
    <property type="entry name" value="PAS_4"/>
</dbReference>
<proteinExistence type="predicted"/>
<dbReference type="Pfam" id="PF13426">
    <property type="entry name" value="PAS_9"/>
    <property type="match status" value="2"/>
</dbReference>
<evidence type="ECO:0000313" key="10">
    <source>
        <dbReference type="EMBL" id="RYJ14943.1"/>
    </source>
</evidence>
<dbReference type="PROSITE" id="PS50109">
    <property type="entry name" value="HIS_KIN"/>
    <property type="match status" value="1"/>
</dbReference>
<evidence type="ECO:0000256" key="1">
    <source>
        <dbReference type="ARBA" id="ARBA00022553"/>
    </source>
</evidence>
<dbReference type="NCBIfam" id="TIGR00229">
    <property type="entry name" value="sensory_box"/>
    <property type="match status" value="3"/>
</dbReference>
<keyword evidence="4" id="KW-0418">Kinase</keyword>
<dbReference type="PROSITE" id="PS50112">
    <property type="entry name" value="PAS"/>
    <property type="match status" value="3"/>
</dbReference>
<dbReference type="InterPro" id="IPR029016">
    <property type="entry name" value="GAF-like_dom_sf"/>
</dbReference>
<feature type="domain" description="PAC" evidence="9">
    <location>
        <begin position="507"/>
        <end position="560"/>
    </location>
</feature>
<feature type="domain" description="PAC" evidence="9">
    <location>
        <begin position="385"/>
        <end position="437"/>
    </location>
</feature>
<reference evidence="10 11" key="1">
    <citation type="submission" date="2018-12" db="EMBL/GenBank/DDBJ databases">
        <title>Genome analysis provides insights into bioremediation potentialities of Halogeometricum borinquense strain N11.</title>
        <authorList>
            <person name="Najjari A."/>
            <person name="Youssef N."/>
            <person name="Fhoula I."/>
            <person name="Ben Dhia O."/>
            <person name="Mahjoubi M."/>
            <person name="Ouzari H.I."/>
            <person name="Cherif A."/>
        </authorList>
    </citation>
    <scope>NUCLEOTIDE SEQUENCE [LARGE SCALE GENOMIC DNA]</scope>
    <source>
        <strain evidence="10 11">N11</strain>
    </source>
</reference>
<dbReference type="SMART" id="SM00086">
    <property type="entry name" value="PAC"/>
    <property type="match status" value="2"/>
</dbReference>
<dbReference type="InterPro" id="IPR000700">
    <property type="entry name" value="PAS-assoc_C"/>
</dbReference>
<dbReference type="InterPro" id="IPR035965">
    <property type="entry name" value="PAS-like_dom_sf"/>
</dbReference>
<dbReference type="InterPro" id="IPR000014">
    <property type="entry name" value="PAS"/>
</dbReference>
<comment type="caution">
    <text evidence="10">The sequence shown here is derived from an EMBL/GenBank/DDBJ whole genome shotgun (WGS) entry which is preliminary data.</text>
</comment>
<dbReference type="PRINTS" id="PR00344">
    <property type="entry name" value="BCTRLSENSOR"/>
</dbReference>
<dbReference type="CDD" id="cd00075">
    <property type="entry name" value="HATPase"/>
    <property type="match status" value="1"/>
</dbReference>
<dbReference type="RefSeq" id="WP_129785302.1">
    <property type="nucleotide sequence ID" value="NZ_RZHH01000002.1"/>
</dbReference>
<protein>
    <submittedName>
        <fullName evidence="10">PAS domain S-box protein</fullName>
    </submittedName>
</protein>
<dbReference type="Gene3D" id="3.30.450.40">
    <property type="match status" value="1"/>
</dbReference>
<dbReference type="GO" id="GO:0016772">
    <property type="term" value="F:transferase activity, transferring phosphorus-containing groups"/>
    <property type="evidence" value="ECO:0007669"/>
    <property type="project" value="InterPro"/>
</dbReference>
<dbReference type="PROSITE" id="PS50113">
    <property type="entry name" value="PAC"/>
    <property type="match status" value="2"/>
</dbReference>
<dbReference type="Gene3D" id="3.30.450.20">
    <property type="entry name" value="PAS domain"/>
    <property type="match status" value="3"/>
</dbReference>
<gene>
    <name evidence="10" type="ORF">ELS19_13900</name>
</gene>
<name>A0A482TM16_9EURY</name>
<dbReference type="InterPro" id="IPR005467">
    <property type="entry name" value="His_kinase_dom"/>
</dbReference>
<keyword evidence="3" id="KW-0547">Nucleotide-binding</keyword>
<dbReference type="SMART" id="SM00091">
    <property type="entry name" value="PAS"/>
    <property type="match status" value="3"/>
</dbReference>
<keyword evidence="6" id="KW-0902">Two-component regulatory system</keyword>
<dbReference type="InterPro" id="IPR003594">
    <property type="entry name" value="HATPase_dom"/>
</dbReference>
<evidence type="ECO:0000256" key="5">
    <source>
        <dbReference type="ARBA" id="ARBA00022840"/>
    </source>
</evidence>
<dbReference type="Pfam" id="PF02518">
    <property type="entry name" value="HATPase_c"/>
    <property type="match status" value="1"/>
</dbReference>
<dbReference type="InterPro" id="IPR004358">
    <property type="entry name" value="Sig_transdc_His_kin-like_C"/>
</dbReference>
<feature type="domain" description="Histidine kinase" evidence="7">
    <location>
        <begin position="571"/>
        <end position="779"/>
    </location>
</feature>
<dbReference type="SUPFAM" id="SSF55785">
    <property type="entry name" value="PYP-like sensor domain (PAS domain)"/>
    <property type="match status" value="3"/>
</dbReference>
<evidence type="ECO:0000313" key="11">
    <source>
        <dbReference type="Proteomes" id="UP000294028"/>
    </source>
</evidence>